<keyword evidence="6" id="KW-0934">Plastid</keyword>
<evidence type="ECO:0000256" key="18">
    <source>
        <dbReference type="SAM" id="MobiDB-lite"/>
    </source>
</evidence>
<keyword evidence="12" id="KW-0460">Magnesium</keyword>
<dbReference type="GO" id="GO:0016020">
    <property type="term" value="C:membrane"/>
    <property type="evidence" value="ECO:0007669"/>
    <property type="project" value="UniProtKB-SubCell"/>
</dbReference>
<proteinExistence type="inferred from homology"/>
<dbReference type="GO" id="GO:0005525">
    <property type="term" value="F:GTP binding"/>
    <property type="evidence" value="ECO:0007669"/>
    <property type="project" value="UniProtKB-KW"/>
</dbReference>
<evidence type="ECO:0000256" key="9">
    <source>
        <dbReference type="ARBA" id="ARBA00022741"/>
    </source>
</evidence>
<evidence type="ECO:0000256" key="5">
    <source>
        <dbReference type="ARBA" id="ARBA00022528"/>
    </source>
</evidence>
<feature type="compositionally biased region" description="Polar residues" evidence="18">
    <location>
        <begin position="89"/>
        <end position="103"/>
    </location>
</feature>
<evidence type="ECO:0000256" key="17">
    <source>
        <dbReference type="ARBA" id="ARBA00024013"/>
    </source>
</evidence>
<dbReference type="PANTHER" id="PTHR10903:SF135">
    <property type="entry name" value="TRANSLOCASE OF CHLOROPLAST 120, CHLOROPLASTIC-RELATED"/>
    <property type="match status" value="1"/>
</dbReference>
<dbReference type="EMBL" id="CAJPWZ010001862">
    <property type="protein sequence ID" value="CAG2225834.1"/>
    <property type="molecule type" value="Genomic_DNA"/>
</dbReference>
<feature type="compositionally biased region" description="Polar residues" evidence="18">
    <location>
        <begin position="34"/>
        <end position="54"/>
    </location>
</feature>
<comment type="caution">
    <text evidence="20">The sequence shown here is derived from an EMBL/GenBank/DDBJ whole genome shotgun (WGS) entry which is preliminary data.</text>
</comment>
<dbReference type="Proteomes" id="UP000683360">
    <property type="component" value="Unassembled WGS sequence"/>
</dbReference>
<name>A0A8S3T9Q1_MYTED</name>
<evidence type="ECO:0000256" key="7">
    <source>
        <dbReference type="ARBA" id="ARBA00022692"/>
    </source>
</evidence>
<keyword evidence="15" id="KW-0342">GTP-binding</keyword>
<evidence type="ECO:0000256" key="15">
    <source>
        <dbReference type="ARBA" id="ARBA00023134"/>
    </source>
</evidence>
<dbReference type="InterPro" id="IPR045058">
    <property type="entry name" value="GIMA/IAN/Toc"/>
</dbReference>
<keyword evidence="5" id="KW-0150">Chloroplast</keyword>
<organism evidence="20 21">
    <name type="scientific">Mytilus edulis</name>
    <name type="common">Blue mussel</name>
    <dbReference type="NCBI Taxonomy" id="6550"/>
    <lineage>
        <taxon>Eukaryota</taxon>
        <taxon>Metazoa</taxon>
        <taxon>Spiralia</taxon>
        <taxon>Lophotrochozoa</taxon>
        <taxon>Mollusca</taxon>
        <taxon>Bivalvia</taxon>
        <taxon>Autobranchia</taxon>
        <taxon>Pteriomorphia</taxon>
        <taxon>Mytilida</taxon>
        <taxon>Mytiloidea</taxon>
        <taxon>Mytilidae</taxon>
        <taxon>Mytilinae</taxon>
        <taxon>Mytilus</taxon>
    </lineage>
</organism>
<comment type="cofactor">
    <cofactor evidence="1">
        <name>Mg(2+)</name>
        <dbReference type="ChEBI" id="CHEBI:18420"/>
    </cofactor>
</comment>
<dbReference type="Pfam" id="PF04548">
    <property type="entry name" value="AIG1"/>
    <property type="match status" value="1"/>
</dbReference>
<accession>A0A8S3T9Q1</accession>
<evidence type="ECO:0000313" key="20">
    <source>
        <dbReference type="EMBL" id="CAG2225834.1"/>
    </source>
</evidence>
<evidence type="ECO:0000313" key="21">
    <source>
        <dbReference type="Proteomes" id="UP000683360"/>
    </source>
</evidence>
<dbReference type="GO" id="GO:0046872">
    <property type="term" value="F:metal ion binding"/>
    <property type="evidence" value="ECO:0007669"/>
    <property type="project" value="UniProtKB-KW"/>
</dbReference>
<reference evidence="20" key="1">
    <citation type="submission" date="2021-03" db="EMBL/GenBank/DDBJ databases">
        <authorList>
            <person name="Bekaert M."/>
        </authorList>
    </citation>
    <scope>NUCLEOTIDE SEQUENCE</scope>
</reference>
<evidence type="ECO:0000256" key="6">
    <source>
        <dbReference type="ARBA" id="ARBA00022640"/>
    </source>
</evidence>
<dbReference type="GO" id="GO:0016787">
    <property type="term" value="F:hydrolase activity"/>
    <property type="evidence" value="ECO:0007669"/>
    <property type="project" value="UniProtKB-KW"/>
</dbReference>
<sequence>MVLGVVHVKKTTPTMLGKIEETVFPESAQCSTKTVYQDPTQENIKTKDASSQTPEMRRSTRVLNGRKEDEIESDSDERDVILVRRREASSQTPERQSFITSSMQEERDEETEFGLVLIGQTGSGKSSVGNMIIGSDVFGRKVVNVLDTSYTQKIKCMDQKIGSKRFFVVDTPGIPVINKNTERQTVLQLIQSAKQEVQDTPYAFLLVVSLDKYLSPEFINFLQNRCDDIFDRLVVVFTCGNNQEIDDNSLLSSVSNELRKFIKNNNLQLIKLNCNYSKLDSHLDAYTKRKVTNLLHMCENIANSSQNCLSTDSRLQNLAVI</sequence>
<evidence type="ECO:0000256" key="11">
    <source>
        <dbReference type="ARBA" id="ARBA00022805"/>
    </source>
</evidence>
<dbReference type="AlphaFoldDB" id="A0A8S3T9Q1"/>
<feature type="compositionally biased region" description="Basic and acidic residues" evidence="18">
    <location>
        <begin position="78"/>
        <end position="88"/>
    </location>
</feature>
<evidence type="ECO:0000256" key="10">
    <source>
        <dbReference type="ARBA" id="ARBA00022801"/>
    </source>
</evidence>
<evidence type="ECO:0000256" key="3">
    <source>
        <dbReference type="ARBA" id="ARBA00008535"/>
    </source>
</evidence>
<evidence type="ECO:0000259" key="19">
    <source>
        <dbReference type="Pfam" id="PF04548"/>
    </source>
</evidence>
<keyword evidence="9" id="KW-0547">Nucleotide-binding</keyword>
<dbReference type="GO" id="GO:0015031">
    <property type="term" value="P:protein transport"/>
    <property type="evidence" value="ECO:0007669"/>
    <property type="project" value="UniProtKB-KW"/>
</dbReference>
<comment type="subcellular location">
    <subcellularLocation>
        <location evidence="2">Membrane</location>
        <topology evidence="2">Single-pass membrane protein</topology>
    </subcellularLocation>
    <subcellularLocation>
        <location evidence="17">Plastid</location>
        <location evidence="17">Chloroplast outer membrane</location>
    </subcellularLocation>
</comment>
<dbReference type="OrthoDB" id="8954335at2759"/>
<evidence type="ECO:0000256" key="16">
    <source>
        <dbReference type="ARBA" id="ARBA00023136"/>
    </source>
</evidence>
<dbReference type="InterPro" id="IPR006703">
    <property type="entry name" value="G_AIG1"/>
</dbReference>
<gene>
    <name evidence="20" type="ORF">MEDL_38996</name>
</gene>
<keyword evidence="13" id="KW-0653">Protein transport</keyword>
<dbReference type="Gene3D" id="3.40.50.300">
    <property type="entry name" value="P-loop containing nucleotide triphosphate hydrolases"/>
    <property type="match status" value="1"/>
</dbReference>
<keyword evidence="21" id="KW-1185">Reference proteome</keyword>
<keyword evidence="7" id="KW-0812">Transmembrane</keyword>
<keyword evidence="4" id="KW-0813">Transport</keyword>
<dbReference type="PANTHER" id="PTHR10903">
    <property type="entry name" value="GTPASE, IMAP FAMILY MEMBER-RELATED"/>
    <property type="match status" value="1"/>
</dbReference>
<evidence type="ECO:0000256" key="14">
    <source>
        <dbReference type="ARBA" id="ARBA00022989"/>
    </source>
</evidence>
<dbReference type="SUPFAM" id="SSF52540">
    <property type="entry name" value="P-loop containing nucleoside triphosphate hydrolases"/>
    <property type="match status" value="1"/>
</dbReference>
<evidence type="ECO:0000256" key="4">
    <source>
        <dbReference type="ARBA" id="ARBA00022448"/>
    </source>
</evidence>
<evidence type="ECO:0000256" key="8">
    <source>
        <dbReference type="ARBA" id="ARBA00022723"/>
    </source>
</evidence>
<evidence type="ECO:0000256" key="2">
    <source>
        <dbReference type="ARBA" id="ARBA00004167"/>
    </source>
</evidence>
<keyword evidence="10" id="KW-0378">Hydrolase</keyword>
<feature type="region of interest" description="Disordered" evidence="18">
    <location>
        <begin position="34"/>
        <end position="105"/>
    </location>
</feature>
<keyword evidence="14" id="KW-1133">Transmembrane helix</keyword>
<evidence type="ECO:0000256" key="12">
    <source>
        <dbReference type="ARBA" id="ARBA00022842"/>
    </source>
</evidence>
<evidence type="ECO:0000256" key="13">
    <source>
        <dbReference type="ARBA" id="ARBA00022927"/>
    </source>
</evidence>
<keyword evidence="8" id="KW-0479">Metal-binding</keyword>
<dbReference type="InterPro" id="IPR027417">
    <property type="entry name" value="P-loop_NTPase"/>
</dbReference>
<evidence type="ECO:0000256" key="1">
    <source>
        <dbReference type="ARBA" id="ARBA00001946"/>
    </source>
</evidence>
<feature type="domain" description="AIG1-type G" evidence="19">
    <location>
        <begin position="115"/>
        <end position="308"/>
    </location>
</feature>
<comment type="similarity">
    <text evidence="3">Belongs to the TRAFAC class TrmE-Era-EngA-EngB-Septin-like GTPase superfamily. AIG1/Toc34/Toc159-like paraseptin GTPase family. IAN subfamily.</text>
</comment>
<keyword evidence="16" id="KW-0472">Membrane</keyword>
<keyword evidence="11" id="KW-1002">Plastid outer membrane</keyword>
<protein>
    <recommendedName>
        <fullName evidence="19">AIG1-type G domain-containing protein</fullName>
    </recommendedName>
</protein>